<name>A0A1H6X468_9BACT</name>
<reference evidence="1 2" key="1">
    <citation type="submission" date="2016-10" db="EMBL/GenBank/DDBJ databases">
        <authorList>
            <person name="de Groot N.N."/>
        </authorList>
    </citation>
    <scope>NUCLEOTIDE SEQUENCE [LARGE SCALE GENOMIC DNA]</scope>
    <source>
        <strain evidence="1 2">DSM 19938</strain>
    </source>
</reference>
<proteinExistence type="predicted"/>
<dbReference type="STRING" id="408657.SAMN04487995_3723"/>
<dbReference type="RefSeq" id="WP_177197062.1">
    <property type="nucleotide sequence ID" value="NZ_FNXY01000005.1"/>
</dbReference>
<evidence type="ECO:0000313" key="2">
    <source>
        <dbReference type="Proteomes" id="UP000199532"/>
    </source>
</evidence>
<protein>
    <submittedName>
        <fullName evidence="1">Uncharacterized protein</fullName>
    </submittedName>
</protein>
<accession>A0A1H6X468</accession>
<organism evidence="1 2">
    <name type="scientific">Dyadobacter koreensis</name>
    <dbReference type="NCBI Taxonomy" id="408657"/>
    <lineage>
        <taxon>Bacteria</taxon>
        <taxon>Pseudomonadati</taxon>
        <taxon>Bacteroidota</taxon>
        <taxon>Cytophagia</taxon>
        <taxon>Cytophagales</taxon>
        <taxon>Spirosomataceae</taxon>
        <taxon>Dyadobacter</taxon>
    </lineage>
</organism>
<dbReference type="EMBL" id="FNXY01000005">
    <property type="protein sequence ID" value="SEJ19830.1"/>
    <property type="molecule type" value="Genomic_DNA"/>
</dbReference>
<gene>
    <name evidence="1" type="ORF">SAMN04487995_3723</name>
</gene>
<dbReference type="AlphaFoldDB" id="A0A1H6X468"/>
<sequence length="191" mass="21873">MTKGIIQLCYRKIIDASSEKAWDKYVFEDTWMEFFMQAQTYTQNGKYNTFQEISDNVPAAKGMTYVVSTAAINYIRQLKDIVPDVANVYGKLCLPFKHFKFEIIHSDVRDKASHKVAIYFYTEPITWIDTLDGKLLLAYGDQREALKCGQEVETEMISLQPYLNISSVILSSPAVRQKEDNLISSSENSPL</sequence>
<evidence type="ECO:0000313" key="1">
    <source>
        <dbReference type="EMBL" id="SEJ19830.1"/>
    </source>
</evidence>
<dbReference type="Proteomes" id="UP000199532">
    <property type="component" value="Unassembled WGS sequence"/>
</dbReference>
<keyword evidence="2" id="KW-1185">Reference proteome</keyword>